<dbReference type="EMBL" id="JAANNP010000005">
    <property type="protein sequence ID" value="NHC14260.1"/>
    <property type="molecule type" value="Genomic_DNA"/>
</dbReference>
<evidence type="ECO:0000256" key="10">
    <source>
        <dbReference type="ARBA" id="ARBA00022679"/>
    </source>
</evidence>
<evidence type="ECO:0000256" key="13">
    <source>
        <dbReference type="ARBA" id="ARBA00022989"/>
    </source>
</evidence>
<dbReference type="EC" id="2.7.7.41" evidence="6"/>
<evidence type="ECO:0000256" key="17">
    <source>
        <dbReference type="ARBA" id="ARBA00023264"/>
    </source>
</evidence>
<feature type="transmembrane region" description="Helical" evidence="24">
    <location>
        <begin position="192"/>
        <end position="209"/>
    </location>
</feature>
<evidence type="ECO:0000256" key="8">
    <source>
        <dbReference type="ARBA" id="ARBA00022475"/>
    </source>
</evidence>
<evidence type="ECO:0000256" key="14">
    <source>
        <dbReference type="ARBA" id="ARBA00023098"/>
    </source>
</evidence>
<comment type="subcellular location">
    <subcellularLocation>
        <location evidence="2">Cell membrane</location>
        <topology evidence="2">Multi-pass membrane protein</topology>
    </subcellularLocation>
</comment>
<evidence type="ECO:0000256" key="7">
    <source>
        <dbReference type="ARBA" id="ARBA00019373"/>
    </source>
</evidence>
<evidence type="ECO:0000256" key="9">
    <source>
        <dbReference type="ARBA" id="ARBA00022516"/>
    </source>
</evidence>
<keyword evidence="17" id="KW-1208">Phospholipid metabolism</keyword>
<evidence type="ECO:0000256" key="3">
    <source>
        <dbReference type="ARBA" id="ARBA00005119"/>
    </source>
</evidence>
<evidence type="ECO:0000256" key="6">
    <source>
        <dbReference type="ARBA" id="ARBA00012487"/>
    </source>
</evidence>
<keyword evidence="26" id="KW-1185">Reference proteome</keyword>
<evidence type="ECO:0000256" key="21">
    <source>
        <dbReference type="ARBA" id="ARBA00032396"/>
    </source>
</evidence>
<keyword evidence="14" id="KW-0443">Lipid metabolism</keyword>
<dbReference type="PANTHER" id="PTHR46382:SF1">
    <property type="entry name" value="PHOSPHATIDATE CYTIDYLYLTRANSFERASE"/>
    <property type="match status" value="1"/>
</dbReference>
<evidence type="ECO:0000256" key="15">
    <source>
        <dbReference type="ARBA" id="ARBA00023136"/>
    </source>
</evidence>
<evidence type="ECO:0000256" key="12">
    <source>
        <dbReference type="ARBA" id="ARBA00022695"/>
    </source>
</evidence>
<evidence type="ECO:0000256" key="24">
    <source>
        <dbReference type="SAM" id="Phobius"/>
    </source>
</evidence>
<accession>A0ABX0GUM7</accession>
<comment type="similarity">
    <text evidence="5">Belongs to the CDS family.</text>
</comment>
<evidence type="ECO:0000256" key="2">
    <source>
        <dbReference type="ARBA" id="ARBA00004651"/>
    </source>
</evidence>
<comment type="catalytic activity">
    <reaction evidence="1">
        <text>a 1,2-diacyl-sn-glycero-3-phosphate + CTP + H(+) = a CDP-1,2-diacyl-sn-glycerol + diphosphate</text>
        <dbReference type="Rhea" id="RHEA:16229"/>
        <dbReference type="ChEBI" id="CHEBI:15378"/>
        <dbReference type="ChEBI" id="CHEBI:33019"/>
        <dbReference type="ChEBI" id="CHEBI:37563"/>
        <dbReference type="ChEBI" id="CHEBI:58332"/>
        <dbReference type="ChEBI" id="CHEBI:58608"/>
        <dbReference type="EC" id="2.7.7.41"/>
    </reaction>
</comment>
<keyword evidence="11 24" id="KW-0812">Transmembrane</keyword>
<comment type="pathway">
    <text evidence="4">Lipid metabolism.</text>
</comment>
<dbReference type="Proteomes" id="UP000800981">
    <property type="component" value="Unassembled WGS sequence"/>
</dbReference>
<comment type="pathway">
    <text evidence="3">Phospholipid metabolism; CDP-diacylglycerol biosynthesis; CDP-diacylglycerol from sn-glycerol 3-phosphate: step 3/3.</text>
</comment>
<dbReference type="Pfam" id="PF01148">
    <property type="entry name" value="CTP_transf_1"/>
    <property type="match status" value="1"/>
</dbReference>
<evidence type="ECO:0000256" key="23">
    <source>
        <dbReference type="ARBA" id="ARBA00033406"/>
    </source>
</evidence>
<feature type="transmembrane region" description="Helical" evidence="24">
    <location>
        <begin position="83"/>
        <end position="116"/>
    </location>
</feature>
<evidence type="ECO:0000256" key="11">
    <source>
        <dbReference type="ARBA" id="ARBA00022692"/>
    </source>
</evidence>
<evidence type="ECO:0000313" key="26">
    <source>
        <dbReference type="Proteomes" id="UP000800981"/>
    </source>
</evidence>
<keyword evidence="16" id="KW-0594">Phospholipid biosynthesis</keyword>
<name>A0ABX0GUM7_9ACTN</name>
<keyword evidence="13 24" id="KW-1133">Transmembrane helix</keyword>
<keyword evidence="8" id="KW-1003">Cell membrane</keyword>
<keyword evidence="12 25" id="KW-0548">Nucleotidyltransferase</keyword>
<evidence type="ECO:0000256" key="18">
    <source>
        <dbReference type="ARBA" id="ARBA00029893"/>
    </source>
</evidence>
<dbReference type="GO" id="GO:0016779">
    <property type="term" value="F:nucleotidyltransferase activity"/>
    <property type="evidence" value="ECO:0007669"/>
    <property type="project" value="UniProtKB-KW"/>
</dbReference>
<evidence type="ECO:0000256" key="19">
    <source>
        <dbReference type="ARBA" id="ARBA00031825"/>
    </source>
</evidence>
<gene>
    <name evidence="25" type="ORF">G9H71_10760</name>
</gene>
<feature type="transmembrane region" description="Helical" evidence="24">
    <location>
        <begin position="152"/>
        <end position="172"/>
    </location>
</feature>
<evidence type="ECO:0000256" key="16">
    <source>
        <dbReference type="ARBA" id="ARBA00023209"/>
    </source>
</evidence>
<sequence>MSMSVYAVAPVALGVSGVAVAVCGHQELRRRWASWAVIAPAVLLPLWLGPAGAALLAAALGAVAAREYAALARLPRPDRWLLAAAAVGGPAAALLAPGLLSAAPLLALAAALAPLLQGDTADGSRRTAYTAFGVLWIGWGLAHLVLLDELALPVVLAVAVADVAAWCAGRSLRRFRWAAARLTAVSPAKTRGGVLGAAAGAGAALAVTGQLHPGLLLAVGLGAVLGDLVESLLKRHAGVKDAGSWLPGFGGLLDRVDSLLLTLPLAWVLS</sequence>
<feature type="transmembrane region" description="Helical" evidence="24">
    <location>
        <begin position="128"/>
        <end position="146"/>
    </location>
</feature>
<reference evidence="25 26" key="1">
    <citation type="submission" date="2020-03" db="EMBL/GenBank/DDBJ databases">
        <title>Two novel Motilibacter sp.</title>
        <authorList>
            <person name="Liu S."/>
        </authorList>
    </citation>
    <scope>NUCLEOTIDE SEQUENCE [LARGE SCALE GENOMIC DNA]</scope>
    <source>
        <strain evidence="25 26">E257</strain>
    </source>
</reference>
<keyword evidence="9" id="KW-0444">Lipid biosynthesis</keyword>
<proteinExistence type="inferred from homology"/>
<evidence type="ECO:0000256" key="4">
    <source>
        <dbReference type="ARBA" id="ARBA00005189"/>
    </source>
</evidence>
<comment type="caution">
    <text evidence="25">The sequence shown here is derived from an EMBL/GenBank/DDBJ whole genome shotgun (WGS) entry which is preliminary data.</text>
</comment>
<feature type="transmembrane region" description="Helical" evidence="24">
    <location>
        <begin position="35"/>
        <end position="63"/>
    </location>
</feature>
<keyword evidence="15 24" id="KW-0472">Membrane</keyword>
<dbReference type="RefSeq" id="WP_166281608.1">
    <property type="nucleotide sequence ID" value="NZ_JAANNP010000005.1"/>
</dbReference>
<evidence type="ECO:0000256" key="1">
    <source>
        <dbReference type="ARBA" id="ARBA00001698"/>
    </source>
</evidence>
<dbReference type="PANTHER" id="PTHR46382">
    <property type="entry name" value="PHOSPHATIDATE CYTIDYLYLTRANSFERASE"/>
    <property type="match status" value="1"/>
</dbReference>
<evidence type="ECO:0000256" key="20">
    <source>
        <dbReference type="ARBA" id="ARBA00032253"/>
    </source>
</evidence>
<protein>
    <recommendedName>
        <fullName evidence="7">Phosphatidate cytidylyltransferase</fullName>
        <ecNumber evidence="6">2.7.7.41</ecNumber>
    </recommendedName>
    <alternativeName>
        <fullName evidence="20">CDP-DAG synthase</fullName>
    </alternativeName>
    <alternativeName>
        <fullName evidence="22">CDP-DG synthase</fullName>
    </alternativeName>
    <alternativeName>
        <fullName evidence="18">CDP-diacylglycerol synthase</fullName>
    </alternativeName>
    <alternativeName>
        <fullName evidence="21">CDP-diglyceride pyrophosphorylase</fullName>
    </alternativeName>
    <alternativeName>
        <fullName evidence="23">CDP-diglyceride synthase</fullName>
    </alternativeName>
    <alternativeName>
        <fullName evidence="19">CTP:phosphatidate cytidylyltransferase</fullName>
    </alternativeName>
</protein>
<evidence type="ECO:0000256" key="5">
    <source>
        <dbReference type="ARBA" id="ARBA00010185"/>
    </source>
</evidence>
<feature type="transmembrane region" description="Helical" evidence="24">
    <location>
        <begin position="6"/>
        <end position="23"/>
    </location>
</feature>
<evidence type="ECO:0000256" key="22">
    <source>
        <dbReference type="ARBA" id="ARBA00032743"/>
    </source>
</evidence>
<evidence type="ECO:0000313" key="25">
    <source>
        <dbReference type="EMBL" id="NHC14260.1"/>
    </source>
</evidence>
<keyword evidence="10" id="KW-0808">Transferase</keyword>
<organism evidence="25 26">
    <name type="scientific">Motilibacter deserti</name>
    <dbReference type="NCBI Taxonomy" id="2714956"/>
    <lineage>
        <taxon>Bacteria</taxon>
        <taxon>Bacillati</taxon>
        <taxon>Actinomycetota</taxon>
        <taxon>Actinomycetes</taxon>
        <taxon>Motilibacterales</taxon>
        <taxon>Motilibacteraceae</taxon>
        <taxon>Motilibacter</taxon>
    </lineage>
</organism>